<accession>A0ABD3SR98</accession>
<evidence type="ECO:0000256" key="1">
    <source>
        <dbReference type="SAM" id="MobiDB-lite"/>
    </source>
</evidence>
<feature type="compositionally biased region" description="Basic and acidic residues" evidence="1">
    <location>
        <begin position="33"/>
        <end position="52"/>
    </location>
</feature>
<feature type="compositionally biased region" description="Gly residues" evidence="1">
    <location>
        <begin position="56"/>
        <end position="81"/>
    </location>
</feature>
<reference evidence="2 3" key="1">
    <citation type="submission" date="2024-10" db="EMBL/GenBank/DDBJ databases">
        <title>Updated reference genomes for cyclostephanoid diatoms.</title>
        <authorList>
            <person name="Roberts W.R."/>
            <person name="Alverson A.J."/>
        </authorList>
    </citation>
    <scope>NUCLEOTIDE SEQUENCE [LARGE SCALE GENOMIC DNA]</scope>
    <source>
        <strain evidence="2 3">AJA228-03</strain>
    </source>
</reference>
<name>A0ABD3SR98_9STRA</name>
<keyword evidence="3" id="KW-1185">Reference proteome</keyword>
<feature type="region of interest" description="Disordered" evidence="1">
    <location>
        <begin position="1"/>
        <end position="21"/>
    </location>
</feature>
<protein>
    <submittedName>
        <fullName evidence="2">Uncharacterized protein</fullName>
    </submittedName>
</protein>
<dbReference type="AlphaFoldDB" id="A0ABD3SR98"/>
<dbReference type="EMBL" id="JALLPB020000010">
    <property type="protein sequence ID" value="KAL3826965.1"/>
    <property type="molecule type" value="Genomic_DNA"/>
</dbReference>
<organism evidence="2 3">
    <name type="scientific">Cyclostephanos tholiformis</name>
    <dbReference type="NCBI Taxonomy" id="382380"/>
    <lineage>
        <taxon>Eukaryota</taxon>
        <taxon>Sar</taxon>
        <taxon>Stramenopiles</taxon>
        <taxon>Ochrophyta</taxon>
        <taxon>Bacillariophyta</taxon>
        <taxon>Coscinodiscophyceae</taxon>
        <taxon>Thalassiosirophycidae</taxon>
        <taxon>Stephanodiscales</taxon>
        <taxon>Stephanodiscaceae</taxon>
        <taxon>Cyclostephanos</taxon>
    </lineage>
</organism>
<gene>
    <name evidence="2" type="ORF">ACHAXA_000029</name>
</gene>
<sequence length="168" mass="17895">MREYERSSTRMARDELDELRRVHEREIEDLIDRMRVENEMDDGERRTGEAAVRRAAGGGCGKGGGDGGESGMAEGGGGGGVDATSMDGGEEADARGSGGDGDGKCDPEMPNGGIKVGGADGGGRVSAIAQKEEELKKILDEMTYLNKTKSEMIWLLKQVITAETKLKR</sequence>
<proteinExistence type="predicted"/>
<dbReference type="Proteomes" id="UP001530377">
    <property type="component" value="Unassembled WGS sequence"/>
</dbReference>
<feature type="region of interest" description="Disordered" evidence="1">
    <location>
        <begin position="33"/>
        <end position="122"/>
    </location>
</feature>
<comment type="caution">
    <text evidence="2">The sequence shown here is derived from an EMBL/GenBank/DDBJ whole genome shotgun (WGS) entry which is preliminary data.</text>
</comment>
<evidence type="ECO:0000313" key="3">
    <source>
        <dbReference type="Proteomes" id="UP001530377"/>
    </source>
</evidence>
<evidence type="ECO:0000313" key="2">
    <source>
        <dbReference type="EMBL" id="KAL3826965.1"/>
    </source>
</evidence>